<feature type="region of interest" description="Disordered" evidence="10">
    <location>
        <begin position="122"/>
        <end position="171"/>
    </location>
</feature>
<dbReference type="PROSITE" id="PS00420">
    <property type="entry name" value="SRCR_1"/>
    <property type="match status" value="1"/>
</dbReference>
<reference evidence="14" key="1">
    <citation type="journal article" date="2010" name="Nature">
        <title>The Amphimedon queenslandica genome and the evolution of animal complexity.</title>
        <authorList>
            <person name="Srivastava M."/>
            <person name="Simakov O."/>
            <person name="Chapman J."/>
            <person name="Fahey B."/>
            <person name="Gauthier M.E."/>
            <person name="Mitros T."/>
            <person name="Richards G.S."/>
            <person name="Conaco C."/>
            <person name="Dacre M."/>
            <person name="Hellsten U."/>
            <person name="Larroux C."/>
            <person name="Putnam N.H."/>
            <person name="Stanke M."/>
            <person name="Adamska M."/>
            <person name="Darling A."/>
            <person name="Degnan S.M."/>
            <person name="Oakley T.H."/>
            <person name="Plachetzki D.C."/>
            <person name="Zhai Y."/>
            <person name="Adamski M."/>
            <person name="Calcino A."/>
            <person name="Cummins S.F."/>
            <person name="Goodstein D.M."/>
            <person name="Harris C."/>
            <person name="Jackson D.J."/>
            <person name="Leys S.P."/>
            <person name="Shu S."/>
            <person name="Woodcroft B.J."/>
            <person name="Vervoort M."/>
            <person name="Kosik K.S."/>
            <person name="Manning G."/>
            <person name="Degnan B.M."/>
            <person name="Rokhsar D.S."/>
        </authorList>
    </citation>
    <scope>NUCLEOTIDE SEQUENCE [LARGE SCALE GENOMIC DNA]</scope>
</reference>
<dbReference type="FunFam" id="3.10.250.10:FF:000016">
    <property type="entry name" value="Scavenger receptor cysteine-rich protein type 12"/>
    <property type="match status" value="1"/>
</dbReference>
<dbReference type="InterPro" id="IPR036772">
    <property type="entry name" value="SRCR-like_dom_sf"/>
</dbReference>
<dbReference type="KEGG" id="aqu:109588272"/>
<dbReference type="GO" id="GO:0016020">
    <property type="term" value="C:membrane"/>
    <property type="evidence" value="ECO:0007669"/>
    <property type="project" value="UniProtKB-SubCell"/>
</dbReference>
<dbReference type="Proteomes" id="UP000007879">
    <property type="component" value="Unassembled WGS sequence"/>
</dbReference>
<dbReference type="Pfam" id="PF00530">
    <property type="entry name" value="SRCR"/>
    <property type="match status" value="2"/>
</dbReference>
<keyword evidence="5 11" id="KW-1133">Transmembrane helix</keyword>
<organism evidence="13 14">
    <name type="scientific">Amphimedon queenslandica</name>
    <name type="common">Sponge</name>
    <dbReference type="NCBI Taxonomy" id="400682"/>
    <lineage>
        <taxon>Eukaryota</taxon>
        <taxon>Metazoa</taxon>
        <taxon>Porifera</taxon>
        <taxon>Demospongiae</taxon>
        <taxon>Heteroscleromorpha</taxon>
        <taxon>Haplosclerida</taxon>
        <taxon>Niphatidae</taxon>
        <taxon>Amphimedon</taxon>
    </lineage>
</organism>
<protein>
    <recommendedName>
        <fullName evidence="12">SRCR domain-containing protein</fullName>
    </recommendedName>
</protein>
<reference evidence="13" key="2">
    <citation type="submission" date="2024-06" db="UniProtKB">
        <authorList>
            <consortium name="EnsemblMetazoa"/>
        </authorList>
    </citation>
    <scope>IDENTIFICATION</scope>
</reference>
<dbReference type="SMART" id="SM00202">
    <property type="entry name" value="SR"/>
    <property type="match status" value="2"/>
</dbReference>
<dbReference type="InterPro" id="IPR001370">
    <property type="entry name" value="BIR_rpt"/>
</dbReference>
<feature type="transmembrane region" description="Helical" evidence="11">
    <location>
        <begin position="516"/>
        <end position="544"/>
    </location>
</feature>
<feature type="domain" description="SRCR" evidence="12">
    <location>
        <begin position="389"/>
        <end position="494"/>
    </location>
</feature>
<proteinExistence type="predicted"/>
<dbReference type="AlphaFoldDB" id="A0AAN0JT81"/>
<feature type="compositionally biased region" description="Polar residues" evidence="10">
    <location>
        <begin position="10"/>
        <end position="24"/>
    </location>
</feature>
<evidence type="ECO:0000259" key="12">
    <source>
        <dbReference type="PROSITE" id="PS50287"/>
    </source>
</evidence>
<keyword evidence="3" id="KW-0732">Signal</keyword>
<keyword evidence="2 11" id="KW-0812">Transmembrane</keyword>
<dbReference type="FunFam" id="3.10.250.10:FF:000001">
    <property type="entry name" value="Lysyl oxidase 4 isoform X1"/>
    <property type="match status" value="1"/>
</dbReference>
<dbReference type="PROSITE" id="PS50287">
    <property type="entry name" value="SRCR_2"/>
    <property type="match status" value="2"/>
</dbReference>
<evidence type="ECO:0000256" key="3">
    <source>
        <dbReference type="ARBA" id="ARBA00022729"/>
    </source>
</evidence>
<dbReference type="SUPFAM" id="SSF56487">
    <property type="entry name" value="SRCR-like"/>
    <property type="match status" value="2"/>
</dbReference>
<evidence type="ECO:0000256" key="9">
    <source>
        <dbReference type="PROSITE-ProRule" id="PRU00196"/>
    </source>
</evidence>
<feature type="region of interest" description="Disordered" evidence="10">
    <location>
        <begin position="1"/>
        <end position="24"/>
    </location>
</feature>
<keyword evidence="8" id="KW-0325">Glycoprotein</keyword>
<evidence type="ECO:0000256" key="2">
    <source>
        <dbReference type="ARBA" id="ARBA00022692"/>
    </source>
</evidence>
<dbReference type="RefSeq" id="XP_019860031.1">
    <property type="nucleotide sequence ID" value="XM_020004472.1"/>
</dbReference>
<dbReference type="PANTHER" id="PTHR48071">
    <property type="entry name" value="SRCR DOMAIN-CONTAINING PROTEIN"/>
    <property type="match status" value="1"/>
</dbReference>
<dbReference type="PRINTS" id="PR00258">
    <property type="entry name" value="SPERACTRCPTR"/>
</dbReference>
<evidence type="ECO:0000313" key="14">
    <source>
        <dbReference type="Proteomes" id="UP000007879"/>
    </source>
</evidence>
<evidence type="ECO:0000256" key="10">
    <source>
        <dbReference type="SAM" id="MobiDB-lite"/>
    </source>
</evidence>
<dbReference type="SMART" id="SM00238">
    <property type="entry name" value="BIR"/>
    <property type="match status" value="1"/>
</dbReference>
<feature type="compositionally biased region" description="Basic and acidic residues" evidence="10">
    <location>
        <begin position="159"/>
        <end position="171"/>
    </location>
</feature>
<dbReference type="Gene3D" id="3.10.250.10">
    <property type="entry name" value="SRCR-like domain"/>
    <property type="match status" value="2"/>
</dbReference>
<feature type="compositionally biased region" description="Polar residues" evidence="10">
    <location>
        <begin position="144"/>
        <end position="157"/>
    </location>
</feature>
<feature type="disulfide bond" evidence="9">
    <location>
        <begin position="349"/>
        <end position="359"/>
    </location>
</feature>
<keyword evidence="14" id="KW-1185">Reference proteome</keyword>
<comment type="caution">
    <text evidence="9">Lacks conserved residue(s) required for the propagation of feature annotation.</text>
</comment>
<evidence type="ECO:0000256" key="7">
    <source>
        <dbReference type="ARBA" id="ARBA00023157"/>
    </source>
</evidence>
<dbReference type="SUPFAM" id="SSF57924">
    <property type="entry name" value="Inhibitor of apoptosis (IAP) repeat"/>
    <property type="match status" value="1"/>
</dbReference>
<comment type="subcellular location">
    <subcellularLocation>
        <location evidence="1">Membrane</location>
        <topology evidence="1">Single-pass membrane protein</topology>
    </subcellularLocation>
</comment>
<name>A0AAN0JT81_AMPQE</name>
<dbReference type="CDD" id="cd00022">
    <property type="entry name" value="BIR"/>
    <property type="match status" value="1"/>
</dbReference>
<feature type="region of interest" description="Disordered" evidence="10">
    <location>
        <begin position="569"/>
        <end position="616"/>
    </location>
</feature>
<evidence type="ECO:0000256" key="11">
    <source>
        <dbReference type="SAM" id="Phobius"/>
    </source>
</evidence>
<keyword evidence="6 11" id="KW-0472">Membrane</keyword>
<sequence>MNRDYIYRPENQQDIEPRDSTTSQLKQYATNQHSANRSARAVQGLGPQIVANVKAVPKNPSRPKEAFVGGQLSEGVSRMALNKRRDEMVTNLTSSRTRYDHALTQPPLQHLMSRSTCTKAAVQKPKAPSNLSHIEPRLQLKSPLPSQTPKIYPPSSTKGKQDGKKKPKEKVDMSVFENRVKTFNEYQPHWPKMFISFMILATQGLYFSGIEDICKCFECKVLIEDWKAFDNPLERHFILSPNCPFLRKEFLDEIHSICMRIFASFATLESQPVGCNEGDIHLVNGTFLNEGRLEVCSNGVWGSVCYSSFDFIDAVIVCRDLGYNSGGTVTTNSAFSDGDVPIVFTNVHCDGSEKKFSDCSKAGYFSASSCLRSRTVGISCWDGCTNGNIRLSGGSSSHEGTVEICFSSIWGLIQQDGWDTDDAKVVCDQLGYETEDAEPLLNSEYGKPNRPIWYSNFRCDGLEDELGDCTSTLYSLTQARNKFPSAVVAGVRCQGTHVVTPTLYFADPGLSSRERAILGVGGTMIGVAIICVTAMIVVMVCFIVRQKRSRRSADLEPLTLQKTKNIESHQYENKTVGGVDRRVHQSMPSNAPPTQKSRGKLPKPPVQEVEELYELS</sequence>
<keyword evidence="7 9" id="KW-1015">Disulfide bond</keyword>
<evidence type="ECO:0000256" key="6">
    <source>
        <dbReference type="ARBA" id="ARBA00023136"/>
    </source>
</evidence>
<evidence type="ECO:0000256" key="1">
    <source>
        <dbReference type="ARBA" id="ARBA00004167"/>
    </source>
</evidence>
<evidence type="ECO:0000256" key="5">
    <source>
        <dbReference type="ARBA" id="ARBA00022989"/>
    </source>
</evidence>
<dbReference type="PROSITE" id="PS50143">
    <property type="entry name" value="BIR_REPEAT_2"/>
    <property type="match status" value="1"/>
</dbReference>
<evidence type="ECO:0000313" key="13">
    <source>
        <dbReference type="EnsemblMetazoa" id="XP_019860031.1"/>
    </source>
</evidence>
<dbReference type="GeneID" id="109588272"/>
<keyword evidence="4" id="KW-0677">Repeat</keyword>
<dbReference type="EnsemblMetazoa" id="XM_020004472.1">
    <property type="protein sequence ID" value="XP_019860031.1"/>
    <property type="gene ID" value="LOC109588272"/>
</dbReference>
<dbReference type="PANTHER" id="PTHR48071:SF28">
    <property type="entry name" value="SRCR DOMAIN-CONTAINING PROTEIN"/>
    <property type="match status" value="1"/>
</dbReference>
<dbReference type="Pfam" id="PF00653">
    <property type="entry name" value="BIR"/>
    <property type="match status" value="1"/>
</dbReference>
<feature type="disulfide bond" evidence="9">
    <location>
        <begin position="459"/>
        <end position="469"/>
    </location>
</feature>
<feature type="domain" description="SRCR" evidence="12">
    <location>
        <begin position="280"/>
        <end position="381"/>
    </location>
</feature>
<dbReference type="Gene3D" id="1.10.1170.10">
    <property type="entry name" value="Inhibitor Of Apoptosis Protein (2mihbC-IAP-1), Chain A"/>
    <property type="match status" value="1"/>
</dbReference>
<dbReference type="InterPro" id="IPR001190">
    <property type="entry name" value="SRCR"/>
</dbReference>
<evidence type="ECO:0000256" key="4">
    <source>
        <dbReference type="ARBA" id="ARBA00022737"/>
    </source>
</evidence>
<evidence type="ECO:0000256" key="8">
    <source>
        <dbReference type="ARBA" id="ARBA00023180"/>
    </source>
</evidence>
<accession>A0AAN0JT81</accession>
<feature type="compositionally biased region" description="Polar residues" evidence="10">
    <location>
        <begin position="586"/>
        <end position="596"/>
    </location>
</feature>